<proteinExistence type="predicted"/>
<organism evidence="1 2">
    <name type="scientific">Acinetobacter boissieri</name>
    <dbReference type="NCBI Taxonomy" id="1219383"/>
    <lineage>
        <taxon>Bacteria</taxon>
        <taxon>Pseudomonadati</taxon>
        <taxon>Pseudomonadota</taxon>
        <taxon>Gammaproteobacteria</taxon>
        <taxon>Moraxellales</taxon>
        <taxon>Moraxellaceae</taxon>
        <taxon>Acinetobacter</taxon>
    </lineage>
</organism>
<dbReference type="Proteomes" id="UP000242501">
    <property type="component" value="Unassembled WGS sequence"/>
</dbReference>
<evidence type="ECO:0000313" key="1">
    <source>
        <dbReference type="EMBL" id="SDB97231.1"/>
    </source>
</evidence>
<dbReference type="AlphaFoldDB" id="A0A1G6HSM3"/>
<dbReference type="EMBL" id="FMYL01000007">
    <property type="protein sequence ID" value="SDB97231.1"/>
    <property type="molecule type" value="Genomic_DNA"/>
</dbReference>
<evidence type="ECO:0000313" key="2">
    <source>
        <dbReference type="Proteomes" id="UP000242501"/>
    </source>
</evidence>
<reference evidence="2" key="1">
    <citation type="submission" date="2016-09" db="EMBL/GenBank/DDBJ databases">
        <authorList>
            <person name="Varghese N."/>
            <person name="Submissions S."/>
        </authorList>
    </citation>
    <scope>NUCLEOTIDE SEQUENCE [LARGE SCALE GENOMIC DNA]</scope>
    <source>
        <strain evidence="2">ANC 4422</strain>
    </source>
</reference>
<name>A0A1G6HSM3_9GAMM</name>
<gene>
    <name evidence="1" type="ORF">SAMN05421733_1074</name>
</gene>
<protein>
    <submittedName>
        <fullName evidence="1">Uncharacterized protein</fullName>
    </submittedName>
</protein>
<dbReference type="STRING" id="1219383.SAMN05421733_1074"/>
<keyword evidence="2" id="KW-1185">Reference proteome</keyword>
<accession>A0A1G6HSM3</accession>
<dbReference type="OrthoDB" id="6707922at2"/>
<sequence>MSKSVIQRIGETDQMYLEANSAELALERGQLRLTLVELSQHKSEKIHFLHEAIALLEQARIEFEDIDTSLYVDLSLALAHAYMLYYELTHDIKFATITQQILKPLAHLKQANVYLILAYACKCKKELALTRHWLSKYLACTNKDLEMLLQHSAFQVLKDEIWFKELIHEHLS</sequence>
<dbReference type="RefSeq" id="WP_092748412.1">
    <property type="nucleotide sequence ID" value="NZ_FMYL01000007.1"/>
</dbReference>